<feature type="transmembrane region" description="Helical" evidence="1">
    <location>
        <begin position="229"/>
        <end position="252"/>
    </location>
</feature>
<keyword evidence="1" id="KW-0812">Transmembrane</keyword>
<keyword evidence="1" id="KW-1133">Transmembrane helix</keyword>
<protein>
    <recommendedName>
        <fullName evidence="4">DUF445 domain-containing protein</fullName>
    </recommendedName>
</protein>
<dbReference type="AlphaFoldDB" id="A0A1G6VKM4"/>
<evidence type="ECO:0008006" key="4">
    <source>
        <dbReference type="Google" id="ProtNLM"/>
    </source>
</evidence>
<evidence type="ECO:0000313" key="3">
    <source>
        <dbReference type="Proteomes" id="UP000198501"/>
    </source>
</evidence>
<evidence type="ECO:0000313" key="2">
    <source>
        <dbReference type="EMBL" id="SDD53406.1"/>
    </source>
</evidence>
<accession>A0A1G6VKM4</accession>
<dbReference type="PANTHER" id="PTHR35791:SF1">
    <property type="entry name" value="UPF0754 MEMBRANE PROTEIN YHEB"/>
    <property type="match status" value="1"/>
</dbReference>
<feature type="transmembrane region" description="Helical" evidence="1">
    <location>
        <begin position="258"/>
        <end position="278"/>
    </location>
</feature>
<keyword evidence="1" id="KW-0472">Membrane</keyword>
<dbReference type="EMBL" id="FNAL01000003">
    <property type="protein sequence ID" value="SDD53406.1"/>
    <property type="molecule type" value="Genomic_DNA"/>
</dbReference>
<proteinExistence type="predicted"/>
<dbReference type="PANTHER" id="PTHR35791">
    <property type="entry name" value="UPF0754 MEMBRANE PROTEIN YHEB"/>
    <property type="match status" value="1"/>
</dbReference>
<organism evidence="2 3">
    <name type="scientific">Psychrobacter pacificensis</name>
    <dbReference type="NCBI Taxonomy" id="112002"/>
    <lineage>
        <taxon>Bacteria</taxon>
        <taxon>Pseudomonadati</taxon>
        <taxon>Pseudomonadota</taxon>
        <taxon>Gammaproteobacteria</taxon>
        <taxon>Moraxellales</taxon>
        <taxon>Moraxellaceae</taxon>
        <taxon>Psychrobacter</taxon>
    </lineage>
</organism>
<sequence length="473" mass="54434">MRRFNFASGLLSVATILATTINLSGTRKVMDINSLWQTIAEHPEFFAMLTIPPVTAFVTWVHVWMALKMLFYPIKFWGIRIPNFPFFGLPGIGWQGIVPRKAGKISGVIVDQTLSKLGSLDEFFQAMEPEQMALFVTDTVDKNLEPLIDEIMLDHSPALWGNLPYAVKRRVYAQAHKELPSIMQSLVTDLTYHVEDLVDMRKMIVNTMENDRRLMVNMFLKVGQKEINFIWHISALIGLVFGIIQMFIFLVVPQHWTVPFFAAIWGFLTNWIAIWMVFNPIEPHFIPYLKLFSVQSRFPFIKPVMPHIARYRLQGGFMKRQEEVSEVFAEIVVKDLVTLENIMNEMMYGDRSAQTRELMKSHLYTVLESPVISTTLRVGLGRRDYGQLKNTIIDKSIVATMVPLRDPELNESRASKIFGLFRDRIRALTPSEFQNLLRPAFREDEMTLIILGGLTGFLAGWLHLVLVFFPSMP</sequence>
<evidence type="ECO:0000256" key="1">
    <source>
        <dbReference type="SAM" id="Phobius"/>
    </source>
</evidence>
<gene>
    <name evidence="2" type="ORF">SAMN05660405_00605</name>
</gene>
<feature type="transmembrane region" description="Helical" evidence="1">
    <location>
        <begin position="46"/>
        <end position="67"/>
    </location>
</feature>
<reference evidence="2 3" key="1">
    <citation type="submission" date="2016-10" db="EMBL/GenBank/DDBJ databases">
        <authorList>
            <person name="de Groot N.N."/>
        </authorList>
    </citation>
    <scope>NUCLEOTIDE SEQUENCE [LARGE SCALE GENOMIC DNA]</scope>
    <source>
        <strain evidence="2 3">DSM 23406</strain>
    </source>
</reference>
<name>A0A1G6VKM4_9GAMM</name>
<dbReference type="Proteomes" id="UP000198501">
    <property type="component" value="Unassembled WGS sequence"/>
</dbReference>
<feature type="transmembrane region" description="Helical" evidence="1">
    <location>
        <begin position="448"/>
        <end position="469"/>
    </location>
</feature>